<organism evidence="2 3">
    <name type="scientific">Flavonifractor plautii</name>
    <name type="common">Fusobacterium plautii</name>
    <dbReference type="NCBI Taxonomy" id="292800"/>
    <lineage>
        <taxon>Bacteria</taxon>
        <taxon>Bacillati</taxon>
        <taxon>Bacillota</taxon>
        <taxon>Clostridia</taxon>
        <taxon>Eubacteriales</taxon>
        <taxon>Oscillospiraceae</taxon>
        <taxon>Flavonifractor</taxon>
    </lineage>
</organism>
<proteinExistence type="predicted"/>
<feature type="region of interest" description="Disordered" evidence="1">
    <location>
        <begin position="141"/>
        <end position="167"/>
    </location>
</feature>
<dbReference type="EMBL" id="CYZT01000374">
    <property type="protein sequence ID" value="CUP48553.1"/>
    <property type="molecule type" value="Genomic_DNA"/>
</dbReference>
<reference evidence="2 3" key="1">
    <citation type="submission" date="2015-09" db="EMBL/GenBank/DDBJ databases">
        <authorList>
            <consortium name="Pathogen Informatics"/>
        </authorList>
    </citation>
    <scope>NUCLEOTIDE SEQUENCE [LARGE SCALE GENOMIC DNA]</scope>
    <source>
        <strain evidence="2 3">2789STDY5608854</strain>
    </source>
</reference>
<dbReference type="Proteomes" id="UP000095746">
    <property type="component" value="Unassembled WGS sequence"/>
</dbReference>
<accession>A0A174NJ03</accession>
<evidence type="ECO:0000313" key="3">
    <source>
        <dbReference type="Proteomes" id="UP000095746"/>
    </source>
</evidence>
<dbReference type="AlphaFoldDB" id="A0A174NJ03"/>
<evidence type="ECO:0000256" key="1">
    <source>
        <dbReference type="SAM" id="MobiDB-lite"/>
    </source>
</evidence>
<gene>
    <name evidence="2" type="ORF">ERS852411_03201</name>
</gene>
<protein>
    <submittedName>
        <fullName evidence="2">Uncharacterized protein</fullName>
    </submittedName>
</protein>
<sequence length="220" mass="23552">MWGRLAALAALCGRLRVLPCRGGLGVPLALLRALFGAGTLLRPLPLWGGCFRLPVRFLVQHTLEDLVGPIQFGHRQDHVDQLPPAIPIPDGGEQQLLLSRPVLKFLVLLRGHGELPEIPCLPQHLPQVDFPGELLMVPGKGQGKGQQVLQGRAGQPNDHLRPGQQHTHHLVGRLTASYVHWFSPRFHALLLCRFPAPSGAGCFGSSGTGPTSSAPPGSAG</sequence>
<name>A0A174NJ03_FLAPL</name>
<evidence type="ECO:0000313" key="2">
    <source>
        <dbReference type="EMBL" id="CUP48553.1"/>
    </source>
</evidence>